<dbReference type="EMBL" id="JBIUGF010000003">
    <property type="protein sequence ID" value="MFJ1336906.1"/>
    <property type="molecule type" value="Genomic_DNA"/>
</dbReference>
<proteinExistence type="predicted"/>
<gene>
    <name evidence="1" type="ORF">ACIKP7_02045</name>
</gene>
<evidence type="ECO:0000313" key="1">
    <source>
        <dbReference type="EMBL" id="MFJ1336906.1"/>
    </source>
</evidence>
<comment type="caution">
    <text evidence="1">The sequence shown here is derived from an EMBL/GenBank/DDBJ whole genome shotgun (WGS) entry which is preliminary data.</text>
</comment>
<organism evidence="1 2">
    <name type="scientific">Pseudomonas caricapapayae</name>
    <dbReference type="NCBI Taxonomy" id="46678"/>
    <lineage>
        <taxon>Bacteria</taxon>
        <taxon>Pseudomonadati</taxon>
        <taxon>Pseudomonadota</taxon>
        <taxon>Gammaproteobacteria</taxon>
        <taxon>Pseudomonadales</taxon>
        <taxon>Pseudomonadaceae</taxon>
        <taxon>Pseudomonas</taxon>
    </lineage>
</organism>
<dbReference type="Proteomes" id="UP001615411">
    <property type="component" value="Unassembled WGS sequence"/>
</dbReference>
<protein>
    <submittedName>
        <fullName evidence="1">LysR family transcriptional regulator</fullName>
    </submittedName>
</protein>
<name>A0ACC7LQW8_9PSED</name>
<reference evidence="1" key="1">
    <citation type="submission" date="2024-10" db="EMBL/GenBank/DDBJ databases">
        <title>Aeromonas and Pseudomonas from the Cagarras Archipelago, Rio de Janeiro, Brazil.</title>
        <authorList>
            <person name="Canellas A.L.B."/>
            <person name="Laport M.S."/>
        </authorList>
    </citation>
    <scope>NUCLEOTIDE SEQUENCE</scope>
    <source>
        <strain evidence="1">ACP-7</strain>
    </source>
</reference>
<accession>A0ACC7LQW8</accession>
<sequence>MQCRITLKQLATFVAVADHGSVTRASKDLSLSQAAASMSLQDLEHQLGTRLFDRHGKRLVLNEHGRRFYPHAKATLEGAQEAETLFQQQLTCHLRIGASTTIGAYLLPELLASFLAAEPHSRLELKVENTERIVESLCNFTIDVGFVEGPVQHPDIDVRPWREDELVLIAAPSHPLSRLAQPDAQELASARWITREQGSGTRNMLEHLIGPWLGSPQQLLEVSNGEAIKHCVIAGAGIACVSRVMVRGELALGQLCTLPCPSGPLKRTLYRVIHKDKQPTRGLARFLEFCQSPVG</sequence>
<keyword evidence="2" id="KW-1185">Reference proteome</keyword>
<evidence type="ECO:0000313" key="2">
    <source>
        <dbReference type="Proteomes" id="UP001615411"/>
    </source>
</evidence>